<accession>A0A674D247</accession>
<dbReference type="AlphaFoldDB" id="A0A674D247"/>
<evidence type="ECO:0000256" key="1">
    <source>
        <dbReference type="SAM" id="MobiDB-lite"/>
    </source>
</evidence>
<proteinExistence type="predicted"/>
<dbReference type="Proteomes" id="UP000472277">
    <property type="component" value="Unassembled WGS sequence"/>
</dbReference>
<feature type="compositionally biased region" description="Polar residues" evidence="1">
    <location>
        <begin position="67"/>
        <end position="76"/>
    </location>
</feature>
<feature type="region of interest" description="Disordered" evidence="1">
    <location>
        <begin position="57"/>
        <end position="97"/>
    </location>
</feature>
<dbReference type="Ensembl" id="ENSSTUT00000095728.1">
    <property type="protein sequence ID" value="ENSSTUP00000090005.1"/>
    <property type="gene ID" value="ENSSTUG00000039512.1"/>
</dbReference>
<evidence type="ECO:0000313" key="2">
    <source>
        <dbReference type="Ensembl" id="ENSSTUP00000090005.1"/>
    </source>
</evidence>
<dbReference type="InParanoid" id="A0A674D247"/>
<dbReference type="GeneTree" id="ENSGT01120000273601"/>
<name>A0A674D247_SALTR</name>
<sequence>MPLIRFVTTFSGGIDCSACKSISAANINTAASFSIRNPKRQCLQGMPGEYVPQTGPMGMSMAPPSYNPTHQMTPHPSQLRHGHPLHPYLPGPHHPHHPAMLMHGGPPSHPGITMSAERQDLDIHAQ</sequence>
<protein>
    <submittedName>
        <fullName evidence="2">Uncharacterized protein</fullName>
    </submittedName>
</protein>
<organism evidence="2 3">
    <name type="scientific">Salmo trutta</name>
    <name type="common">Brown trout</name>
    <dbReference type="NCBI Taxonomy" id="8032"/>
    <lineage>
        <taxon>Eukaryota</taxon>
        <taxon>Metazoa</taxon>
        <taxon>Chordata</taxon>
        <taxon>Craniata</taxon>
        <taxon>Vertebrata</taxon>
        <taxon>Euteleostomi</taxon>
        <taxon>Actinopterygii</taxon>
        <taxon>Neopterygii</taxon>
        <taxon>Teleostei</taxon>
        <taxon>Protacanthopterygii</taxon>
        <taxon>Salmoniformes</taxon>
        <taxon>Salmonidae</taxon>
        <taxon>Salmoninae</taxon>
        <taxon>Salmo</taxon>
    </lineage>
</organism>
<evidence type="ECO:0000313" key="3">
    <source>
        <dbReference type="Proteomes" id="UP000472277"/>
    </source>
</evidence>
<reference evidence="2" key="2">
    <citation type="submission" date="2025-09" db="UniProtKB">
        <authorList>
            <consortium name="Ensembl"/>
        </authorList>
    </citation>
    <scope>IDENTIFICATION</scope>
</reference>
<dbReference type="OMA" id="IDCSACK"/>
<reference evidence="2" key="1">
    <citation type="submission" date="2025-08" db="UniProtKB">
        <authorList>
            <consortium name="Ensembl"/>
        </authorList>
    </citation>
    <scope>IDENTIFICATION</scope>
</reference>
<keyword evidence="3" id="KW-1185">Reference proteome</keyword>